<name>A0A4U6QC41_9ACTN</name>
<dbReference type="InterPro" id="IPR027417">
    <property type="entry name" value="P-loop_NTPase"/>
</dbReference>
<evidence type="ECO:0000313" key="2">
    <source>
        <dbReference type="Proteomes" id="UP000306985"/>
    </source>
</evidence>
<accession>A0A4U6QC41</accession>
<gene>
    <name evidence="1" type="ORF">FDO65_15940</name>
</gene>
<protein>
    <submittedName>
        <fullName evidence="1">GTPase domain-containing protein</fullName>
    </submittedName>
</protein>
<dbReference type="AlphaFoldDB" id="A0A4U6QC41"/>
<comment type="caution">
    <text evidence="1">The sequence shown here is derived from an EMBL/GenBank/DDBJ whole genome shotgun (WGS) entry which is preliminary data.</text>
</comment>
<dbReference type="CDD" id="cd00882">
    <property type="entry name" value="Ras_like_GTPase"/>
    <property type="match status" value="1"/>
</dbReference>
<dbReference type="SUPFAM" id="SSF52540">
    <property type="entry name" value="P-loop containing nucleoside triphosphate hydrolases"/>
    <property type="match status" value="1"/>
</dbReference>
<proteinExistence type="predicted"/>
<sequence length="578" mass="59481">MTGTGAAASPSGPVAALTALREELRRPFPGLVTAHRDAARRTADELADQIDDYLLPRLADLDAPLLAVVGGSTGAGKSTLVNSLIGAPVTVPGVLRPTTRSPVIVCHPGDRAAFAGDRVLPGLARTTGGPATAAGSGLHLVTTDTLPPGLAVLDAPDVDSVVQSNRDLAGQLLAAADLWIFVTTAARYADAVPWDVLRTARDRGTALAVVLDRVPPEAADAVAPDLAGLLDRAGLAGTPLFVVAEHPLGPDGMLAAAQVGPLRSWLYGLAADAEQRAAVVRQTLDGALASLTGRMELVAAGVEEQIGAAAALRDAATDAYRAAEDRVDRGVRDGSLLRGEVLARWQEFVGTGEWMRGLQSGIGRLRDRIGAAFGAGRAPAVELDGAVESGVVALLHAAADGAAERTVTAWRALPGGSALLDSPPEADRELSRAGHDLPEAAARSVRDWQGAVLDLVRAEGAGKRNRARMLSWGVNGAGGAAMVSIFAATAGLSGAELAVAGGTTVAGQRVLEAALGDAAVRSLADRARRDLLTRSSGLLSADQDRFLERLRTVAPDPDAARRLRDAAAAVDRTRRGRR</sequence>
<dbReference type="EMBL" id="SZZH01000004">
    <property type="protein sequence ID" value="TKV57644.1"/>
    <property type="molecule type" value="Genomic_DNA"/>
</dbReference>
<dbReference type="RefSeq" id="WP_137450728.1">
    <property type="nucleotide sequence ID" value="NZ_SZZH01000004.1"/>
</dbReference>
<evidence type="ECO:0000313" key="1">
    <source>
        <dbReference type="EMBL" id="TKV57644.1"/>
    </source>
</evidence>
<keyword evidence="2" id="KW-1185">Reference proteome</keyword>
<dbReference type="OrthoDB" id="207675at2"/>
<dbReference type="Proteomes" id="UP000306985">
    <property type="component" value="Unassembled WGS sequence"/>
</dbReference>
<dbReference type="Gene3D" id="3.40.50.300">
    <property type="entry name" value="P-loop containing nucleotide triphosphate hydrolases"/>
    <property type="match status" value="1"/>
</dbReference>
<reference evidence="1 2" key="1">
    <citation type="submission" date="2019-05" db="EMBL/GenBank/DDBJ databases">
        <title>Nakamurella sp. N5BH11, whole genome shotgun sequence.</title>
        <authorList>
            <person name="Tuo L."/>
        </authorList>
    </citation>
    <scope>NUCLEOTIDE SEQUENCE [LARGE SCALE GENOMIC DNA]</scope>
    <source>
        <strain evidence="1 2">N5BH11</strain>
    </source>
</reference>
<organism evidence="1 2">
    <name type="scientific">Nakamurella flava</name>
    <dbReference type="NCBI Taxonomy" id="2576308"/>
    <lineage>
        <taxon>Bacteria</taxon>
        <taxon>Bacillati</taxon>
        <taxon>Actinomycetota</taxon>
        <taxon>Actinomycetes</taxon>
        <taxon>Nakamurellales</taxon>
        <taxon>Nakamurellaceae</taxon>
        <taxon>Nakamurella</taxon>
    </lineage>
</organism>